<dbReference type="HAMAP" id="MF_01477">
    <property type="entry name" value="Iojap_RsfS"/>
    <property type="match status" value="1"/>
</dbReference>
<name>D0LK39_HALO1</name>
<dbReference type="GO" id="GO:0042256">
    <property type="term" value="P:cytosolic ribosome assembly"/>
    <property type="evidence" value="ECO:0007669"/>
    <property type="project" value="UniProtKB-UniRule"/>
</dbReference>
<dbReference type="InterPro" id="IPR043519">
    <property type="entry name" value="NT_sf"/>
</dbReference>
<comment type="function">
    <text evidence="2">Functions as a ribosomal silencing factor. Interacts with ribosomal protein uL14 (rplN), blocking formation of intersubunit bridge B8. Prevents association of the 30S and 50S ribosomal subunits and the formation of functional ribosomes, thus repressing translation.</text>
</comment>
<keyword evidence="5" id="KW-1185">Reference proteome</keyword>
<organism evidence="4 5">
    <name type="scientific">Haliangium ochraceum (strain DSM 14365 / JCM 11303 / SMP-2)</name>
    <dbReference type="NCBI Taxonomy" id="502025"/>
    <lineage>
        <taxon>Bacteria</taxon>
        <taxon>Pseudomonadati</taxon>
        <taxon>Myxococcota</taxon>
        <taxon>Polyangia</taxon>
        <taxon>Haliangiales</taxon>
        <taxon>Kofleriaceae</taxon>
        <taxon>Haliangium</taxon>
    </lineage>
</organism>
<dbReference type="GO" id="GO:0017148">
    <property type="term" value="P:negative regulation of translation"/>
    <property type="evidence" value="ECO:0007669"/>
    <property type="project" value="UniProtKB-UniRule"/>
</dbReference>
<evidence type="ECO:0000256" key="2">
    <source>
        <dbReference type="HAMAP-Rule" id="MF_01477"/>
    </source>
</evidence>
<sequence length="166" mass="18656">MRSANESKLPDSELSERRESGEVRVDDDEGLEAVHVALQAALDNKALEPMVLDVRGLCSYTNYLLLVSGRSDRHVESICNGVMKTMREQGHYPLGTEGKKSGQWALLDFGDCVTHVFYHATREHYDLEGLWIEAERVAIEVPEDARITRADDLDDGLDDGHDDRLD</sequence>
<dbReference type="PANTHER" id="PTHR21043:SF0">
    <property type="entry name" value="MITOCHONDRIAL ASSEMBLY OF RIBOSOMAL LARGE SUBUNIT PROTEIN 1"/>
    <property type="match status" value="1"/>
</dbReference>
<evidence type="ECO:0000313" key="4">
    <source>
        <dbReference type="EMBL" id="ACY13073.1"/>
    </source>
</evidence>
<dbReference type="EMBL" id="CP001804">
    <property type="protein sequence ID" value="ACY13073.1"/>
    <property type="molecule type" value="Genomic_DNA"/>
</dbReference>
<comment type="similarity">
    <text evidence="1 2">Belongs to the Iojap/RsfS family.</text>
</comment>
<dbReference type="GO" id="GO:0090071">
    <property type="term" value="P:negative regulation of ribosome biogenesis"/>
    <property type="evidence" value="ECO:0007669"/>
    <property type="project" value="UniProtKB-UniRule"/>
</dbReference>
<accession>D0LK39</accession>
<protein>
    <recommendedName>
        <fullName evidence="2">Ribosomal silencing factor RsfS</fullName>
    </recommendedName>
</protein>
<dbReference type="InterPro" id="IPR004394">
    <property type="entry name" value="Iojap/RsfS/C7orf30"/>
</dbReference>
<dbReference type="Gene3D" id="3.30.460.10">
    <property type="entry name" value="Beta Polymerase, domain 2"/>
    <property type="match status" value="1"/>
</dbReference>
<keyword evidence="2" id="KW-0810">Translation regulation</keyword>
<evidence type="ECO:0000313" key="5">
    <source>
        <dbReference type="Proteomes" id="UP000001880"/>
    </source>
</evidence>
<comment type="subunit">
    <text evidence="2">Interacts with ribosomal protein uL14 (rplN).</text>
</comment>
<comment type="subcellular location">
    <subcellularLocation>
        <location evidence="2">Cytoplasm</location>
    </subcellularLocation>
</comment>
<evidence type="ECO:0000256" key="1">
    <source>
        <dbReference type="ARBA" id="ARBA00010574"/>
    </source>
</evidence>
<dbReference type="STRING" id="502025.Hoch_0432"/>
<dbReference type="RefSeq" id="WP_012825700.1">
    <property type="nucleotide sequence ID" value="NC_013440.1"/>
</dbReference>
<feature type="region of interest" description="Disordered" evidence="3">
    <location>
        <begin position="1"/>
        <end position="26"/>
    </location>
</feature>
<dbReference type="Pfam" id="PF02410">
    <property type="entry name" value="RsfS"/>
    <property type="match status" value="1"/>
</dbReference>
<dbReference type="Proteomes" id="UP000001880">
    <property type="component" value="Chromosome"/>
</dbReference>
<reference evidence="4 5" key="1">
    <citation type="journal article" date="2010" name="Stand. Genomic Sci.">
        <title>Complete genome sequence of Haliangium ochraceum type strain (SMP-2).</title>
        <authorList>
            <consortium name="US DOE Joint Genome Institute (JGI-PGF)"/>
            <person name="Ivanova N."/>
            <person name="Daum C."/>
            <person name="Lang E."/>
            <person name="Abt B."/>
            <person name="Kopitz M."/>
            <person name="Saunders E."/>
            <person name="Lapidus A."/>
            <person name="Lucas S."/>
            <person name="Glavina Del Rio T."/>
            <person name="Nolan M."/>
            <person name="Tice H."/>
            <person name="Copeland A."/>
            <person name="Cheng J.F."/>
            <person name="Chen F."/>
            <person name="Bruce D."/>
            <person name="Goodwin L."/>
            <person name="Pitluck S."/>
            <person name="Mavromatis K."/>
            <person name="Pati A."/>
            <person name="Mikhailova N."/>
            <person name="Chen A."/>
            <person name="Palaniappan K."/>
            <person name="Land M."/>
            <person name="Hauser L."/>
            <person name="Chang Y.J."/>
            <person name="Jeffries C.D."/>
            <person name="Detter J.C."/>
            <person name="Brettin T."/>
            <person name="Rohde M."/>
            <person name="Goker M."/>
            <person name="Bristow J."/>
            <person name="Markowitz V."/>
            <person name="Eisen J.A."/>
            <person name="Hugenholtz P."/>
            <person name="Kyrpides N.C."/>
            <person name="Klenk H.P."/>
        </authorList>
    </citation>
    <scope>NUCLEOTIDE SEQUENCE [LARGE SCALE GENOMIC DNA]</scope>
    <source>
        <strain evidence="5">DSM 14365 / CIP 107738 / JCM 11303 / AJ 13395 / SMP-2</strain>
    </source>
</reference>
<keyword evidence="2" id="KW-0678">Repressor</keyword>
<proteinExistence type="inferred from homology"/>
<dbReference type="eggNOG" id="COG0799">
    <property type="taxonomic scope" value="Bacteria"/>
</dbReference>
<dbReference type="SUPFAM" id="SSF81301">
    <property type="entry name" value="Nucleotidyltransferase"/>
    <property type="match status" value="1"/>
</dbReference>
<dbReference type="GO" id="GO:0043023">
    <property type="term" value="F:ribosomal large subunit binding"/>
    <property type="evidence" value="ECO:0007669"/>
    <property type="project" value="TreeGrafter"/>
</dbReference>
<dbReference type="PANTHER" id="PTHR21043">
    <property type="entry name" value="IOJAP SUPERFAMILY ORTHOLOG"/>
    <property type="match status" value="1"/>
</dbReference>
<dbReference type="KEGG" id="hoh:Hoch_0432"/>
<keyword evidence="2" id="KW-0963">Cytoplasm</keyword>
<feature type="compositionally biased region" description="Basic and acidic residues" evidence="3">
    <location>
        <begin position="8"/>
        <end position="24"/>
    </location>
</feature>
<dbReference type="HOGENOM" id="CLU_092688_2_0_7"/>
<dbReference type="GO" id="GO:0005737">
    <property type="term" value="C:cytoplasm"/>
    <property type="evidence" value="ECO:0007669"/>
    <property type="project" value="UniProtKB-SubCell"/>
</dbReference>
<evidence type="ECO:0000256" key="3">
    <source>
        <dbReference type="SAM" id="MobiDB-lite"/>
    </source>
</evidence>
<gene>
    <name evidence="2" type="primary">rsfS</name>
    <name evidence="4" type="ordered locus">Hoch_0432</name>
</gene>
<dbReference type="AlphaFoldDB" id="D0LK39"/>
<dbReference type="NCBIfam" id="TIGR00090">
    <property type="entry name" value="rsfS_iojap_ybeB"/>
    <property type="match status" value="1"/>
</dbReference>